<evidence type="ECO:0000256" key="2">
    <source>
        <dbReference type="ARBA" id="ARBA00004236"/>
    </source>
</evidence>
<evidence type="ECO:0000256" key="6">
    <source>
        <dbReference type="ARBA" id="ARBA00023015"/>
    </source>
</evidence>
<evidence type="ECO:0000256" key="8">
    <source>
        <dbReference type="ARBA" id="ARBA00023163"/>
    </source>
</evidence>
<dbReference type="Pfam" id="PF22618">
    <property type="entry name" value="RskA_N"/>
    <property type="match status" value="1"/>
</dbReference>
<evidence type="ECO:0000256" key="4">
    <source>
        <dbReference type="ARBA" id="ARBA00022692"/>
    </source>
</evidence>
<dbReference type="InterPro" id="IPR053877">
    <property type="entry name" value="RskA_N"/>
</dbReference>
<dbReference type="InterPro" id="IPR018764">
    <property type="entry name" value="RskA_C"/>
</dbReference>
<accession>A0ABR9PAZ8</accession>
<evidence type="ECO:0000313" key="15">
    <source>
        <dbReference type="EMBL" id="MBE3001004.1"/>
    </source>
</evidence>
<evidence type="ECO:0000313" key="16">
    <source>
        <dbReference type="Proteomes" id="UP000806528"/>
    </source>
</evidence>
<feature type="transmembrane region" description="Helical" evidence="12">
    <location>
        <begin position="93"/>
        <end position="116"/>
    </location>
</feature>
<evidence type="ECO:0000256" key="11">
    <source>
        <dbReference type="SAM" id="MobiDB-lite"/>
    </source>
</evidence>
<dbReference type="Proteomes" id="UP000806528">
    <property type="component" value="Unassembled WGS sequence"/>
</dbReference>
<reference evidence="15 16" key="1">
    <citation type="submission" date="2020-09" db="EMBL/GenBank/DDBJ databases">
        <title>Diversity and distribution of actinomycetes associated with coral in the coast of Hainan.</title>
        <authorList>
            <person name="Li F."/>
        </authorList>
    </citation>
    <scope>NUCLEOTIDE SEQUENCE [LARGE SCALE GENOMIC DNA]</scope>
    <source>
        <strain evidence="15 16">HNM0947</strain>
    </source>
</reference>
<evidence type="ECO:0000256" key="9">
    <source>
        <dbReference type="ARBA" id="ARBA00029829"/>
    </source>
</evidence>
<dbReference type="EMBL" id="JADBGI010000019">
    <property type="protein sequence ID" value="MBE3001004.1"/>
    <property type="molecule type" value="Genomic_DNA"/>
</dbReference>
<evidence type="ECO:0000256" key="12">
    <source>
        <dbReference type="SAM" id="Phobius"/>
    </source>
</evidence>
<keyword evidence="4 12" id="KW-0812">Transmembrane</keyword>
<dbReference type="PANTHER" id="PTHR37461:SF1">
    <property type="entry name" value="ANTI-SIGMA-K FACTOR RSKA"/>
    <property type="match status" value="1"/>
</dbReference>
<dbReference type="PANTHER" id="PTHR37461">
    <property type="entry name" value="ANTI-SIGMA-K FACTOR RSKA"/>
    <property type="match status" value="1"/>
</dbReference>
<comment type="subcellular location">
    <subcellularLocation>
        <location evidence="2">Cell membrane</location>
    </subcellularLocation>
    <subcellularLocation>
        <location evidence="1">Membrane</location>
        <topology evidence="1">Single-pass membrane protein</topology>
    </subcellularLocation>
</comment>
<evidence type="ECO:0000256" key="10">
    <source>
        <dbReference type="ARBA" id="ARBA00030803"/>
    </source>
</evidence>
<feature type="region of interest" description="Disordered" evidence="11">
    <location>
        <begin position="224"/>
        <end position="250"/>
    </location>
</feature>
<dbReference type="Pfam" id="PF10099">
    <property type="entry name" value="RskA_C"/>
    <property type="match status" value="1"/>
</dbReference>
<evidence type="ECO:0000256" key="7">
    <source>
        <dbReference type="ARBA" id="ARBA00023136"/>
    </source>
</evidence>
<keyword evidence="5 12" id="KW-1133">Transmembrane helix</keyword>
<proteinExistence type="predicted"/>
<feature type="domain" description="Anti-sigma K factor RskA C-terminal" evidence="13">
    <location>
        <begin position="100"/>
        <end position="237"/>
    </location>
</feature>
<keyword evidence="8" id="KW-0804">Transcription</keyword>
<evidence type="ECO:0000256" key="5">
    <source>
        <dbReference type="ARBA" id="ARBA00022989"/>
    </source>
</evidence>
<feature type="domain" description="Anti-sigma-K factor RskA N-terminal" evidence="14">
    <location>
        <begin position="11"/>
        <end position="51"/>
    </location>
</feature>
<dbReference type="InterPro" id="IPR041916">
    <property type="entry name" value="Anti_sigma_zinc_sf"/>
</dbReference>
<evidence type="ECO:0000256" key="3">
    <source>
        <dbReference type="ARBA" id="ARBA00022475"/>
    </source>
</evidence>
<evidence type="ECO:0000259" key="14">
    <source>
        <dbReference type="Pfam" id="PF22618"/>
    </source>
</evidence>
<keyword evidence="6" id="KW-0805">Transcription regulation</keyword>
<dbReference type="RefSeq" id="WP_193123600.1">
    <property type="nucleotide sequence ID" value="NZ_JADBGI010000019.1"/>
</dbReference>
<sequence length="250" mass="26690">MKKTLSQDQHTLSGAYALDALPPEESVRFEDHLAECDACVQEVRGFAETTARLASAAASPPPEEMRAKVMAEISRTRQLAPPPARIAEPPRRWGWGTSLALAACLVAILALGGVVFDQVRQVQELRENERQIAAVLSAPDAVTTSAEVNEEVSATVVSSPSSGEVVFSAHGLEELPDEDYQLWLTRDDGSVYSAGVLDVGDEGEVSPMLASVEDPDTEGVAVTVEPEGGSEQPTDDPMMAMPFDEEPGQD</sequence>
<dbReference type="Gene3D" id="1.10.10.1320">
    <property type="entry name" value="Anti-sigma factor, zinc-finger domain"/>
    <property type="match status" value="1"/>
</dbReference>
<name>A0ABR9PAZ8_9ACTN</name>
<evidence type="ECO:0000256" key="1">
    <source>
        <dbReference type="ARBA" id="ARBA00004167"/>
    </source>
</evidence>
<keyword evidence="7 12" id="KW-0472">Membrane</keyword>
<gene>
    <name evidence="15" type="ORF">IDM40_20230</name>
</gene>
<organism evidence="15 16">
    <name type="scientific">Nocardiopsis coralli</name>
    <dbReference type="NCBI Taxonomy" id="2772213"/>
    <lineage>
        <taxon>Bacteria</taxon>
        <taxon>Bacillati</taxon>
        <taxon>Actinomycetota</taxon>
        <taxon>Actinomycetes</taxon>
        <taxon>Streptosporangiales</taxon>
        <taxon>Nocardiopsidaceae</taxon>
        <taxon>Nocardiopsis</taxon>
    </lineage>
</organism>
<comment type="caution">
    <text evidence="15">The sequence shown here is derived from an EMBL/GenBank/DDBJ whole genome shotgun (WGS) entry which is preliminary data.</text>
</comment>
<protein>
    <recommendedName>
        <fullName evidence="10">Regulator of SigK</fullName>
    </recommendedName>
    <alternativeName>
        <fullName evidence="9">Sigma-K anti-sigma factor RskA</fullName>
    </alternativeName>
</protein>
<keyword evidence="16" id="KW-1185">Reference proteome</keyword>
<dbReference type="InterPro" id="IPR051474">
    <property type="entry name" value="Anti-sigma-K/W_factor"/>
</dbReference>
<keyword evidence="3" id="KW-1003">Cell membrane</keyword>
<evidence type="ECO:0000259" key="13">
    <source>
        <dbReference type="Pfam" id="PF10099"/>
    </source>
</evidence>